<dbReference type="PANTHER" id="PTHR14382">
    <property type="entry name" value="MDM2-BINDING PROTEIN"/>
    <property type="match status" value="1"/>
</dbReference>
<dbReference type="InterPro" id="IPR029418">
    <property type="entry name" value="MTBP_C"/>
</dbReference>
<evidence type="ECO:0000256" key="1">
    <source>
        <dbReference type="SAM" id="MobiDB-lite"/>
    </source>
</evidence>
<accession>A0AAD3R439</accession>
<dbReference type="InterPro" id="IPR029420">
    <property type="entry name" value="MTBP_central"/>
</dbReference>
<feature type="domain" description="DM2" evidence="3">
    <location>
        <begin position="372"/>
        <end position="512"/>
    </location>
</feature>
<gene>
    <name evidence="5" type="ORF">AKAME5_000884200</name>
</gene>
<organism evidence="5 6">
    <name type="scientific">Lates japonicus</name>
    <name type="common">Japanese lates</name>
    <dbReference type="NCBI Taxonomy" id="270547"/>
    <lineage>
        <taxon>Eukaryota</taxon>
        <taxon>Metazoa</taxon>
        <taxon>Chordata</taxon>
        <taxon>Craniata</taxon>
        <taxon>Vertebrata</taxon>
        <taxon>Euteleostomi</taxon>
        <taxon>Actinopterygii</taxon>
        <taxon>Neopterygii</taxon>
        <taxon>Teleostei</taxon>
        <taxon>Neoteleostei</taxon>
        <taxon>Acanthomorphata</taxon>
        <taxon>Carangaria</taxon>
        <taxon>Carangaria incertae sedis</taxon>
        <taxon>Centropomidae</taxon>
        <taxon>Lates</taxon>
    </lineage>
</organism>
<feature type="compositionally biased region" description="Low complexity" evidence="1">
    <location>
        <begin position="653"/>
        <end position="683"/>
    </location>
</feature>
<dbReference type="InterPro" id="IPR029421">
    <property type="entry name" value="MTBP_N"/>
</dbReference>
<feature type="region of interest" description="Disordered" evidence="1">
    <location>
        <begin position="587"/>
        <end position="606"/>
    </location>
</feature>
<reference evidence="5" key="1">
    <citation type="submission" date="2022-08" db="EMBL/GenBank/DDBJ databases">
        <title>Genome sequencing of akame (Lates japonicus).</title>
        <authorList>
            <person name="Hashiguchi Y."/>
            <person name="Takahashi H."/>
        </authorList>
    </citation>
    <scope>NUCLEOTIDE SEQUENCE</scope>
    <source>
        <strain evidence="5">Kochi</strain>
    </source>
</reference>
<name>A0AAD3R439_LATJO</name>
<protein>
    <submittedName>
        <fullName evidence="5">Mdm2-binding protein isoform X2</fullName>
    </submittedName>
</protein>
<evidence type="ECO:0000313" key="6">
    <source>
        <dbReference type="Proteomes" id="UP001279410"/>
    </source>
</evidence>
<dbReference type="Pfam" id="PF14920">
    <property type="entry name" value="MTBP_C"/>
    <property type="match status" value="1"/>
</dbReference>
<dbReference type="GO" id="GO:0000776">
    <property type="term" value="C:kinetochore"/>
    <property type="evidence" value="ECO:0007669"/>
    <property type="project" value="TreeGrafter"/>
</dbReference>
<dbReference type="PANTHER" id="PTHR14382:SF1">
    <property type="entry name" value="MDM2-BINDING PROTEIN"/>
    <property type="match status" value="1"/>
</dbReference>
<proteinExistence type="predicted"/>
<feature type="region of interest" description="Disordered" evidence="1">
    <location>
        <begin position="456"/>
        <end position="475"/>
    </location>
</feature>
<dbReference type="AlphaFoldDB" id="A0AAD3R439"/>
<feature type="compositionally biased region" description="Low complexity" evidence="1">
    <location>
        <begin position="457"/>
        <end position="470"/>
    </location>
</feature>
<dbReference type="GO" id="GO:0034501">
    <property type="term" value="P:protein localization to kinetochore"/>
    <property type="evidence" value="ECO:0007669"/>
    <property type="project" value="TreeGrafter"/>
</dbReference>
<feature type="domain" description="MDN2-binding protein C-terminal" evidence="4">
    <location>
        <begin position="516"/>
        <end position="712"/>
    </location>
</feature>
<evidence type="ECO:0000259" key="2">
    <source>
        <dbReference type="Pfam" id="PF14918"/>
    </source>
</evidence>
<dbReference type="Pfam" id="PF14918">
    <property type="entry name" value="MTBP_N"/>
    <property type="match status" value="1"/>
</dbReference>
<evidence type="ECO:0000313" key="5">
    <source>
        <dbReference type="EMBL" id="GLD56504.1"/>
    </source>
</evidence>
<dbReference type="GO" id="GO:0007089">
    <property type="term" value="P:traversing start control point of mitotic cell cycle"/>
    <property type="evidence" value="ECO:0007669"/>
    <property type="project" value="TreeGrafter"/>
</dbReference>
<feature type="region of interest" description="Disordered" evidence="1">
    <location>
        <begin position="632"/>
        <end position="708"/>
    </location>
</feature>
<evidence type="ECO:0000259" key="4">
    <source>
        <dbReference type="Pfam" id="PF14920"/>
    </source>
</evidence>
<dbReference type="Proteomes" id="UP001279410">
    <property type="component" value="Unassembled WGS sequence"/>
</dbReference>
<feature type="domain" description="DM2" evidence="2">
    <location>
        <begin position="1"/>
        <end position="245"/>
    </location>
</feature>
<sequence length="716" mass="78685">MDRYVLVISLCQTDDHVAEDYKCLEPVKHIYDRLVDISSQESVRRISVFPACSLSGSPSGQKWYFAVQACQGVTQFCSFDWEEFGTGHQKSDSEEEKPTAVESCLSSLSNQEAPDQKADQTALTELLEEAADGLHLLSDKLPPPGKALLDVLVLGSAEQSPPIKDLLPLLGALKHMSCWHAAKINVVTQHTTGWQKAASYLSASLVEPADLDSCIDLKELWRGSLVIRERKYVSELRFDGFSLRSPMHHMSGSSLLQAPHTTTDHKLQSEVFQYYAPVLDLVRLVSLSDLPSFLVSTTQFELGLCGKSVKAKLLLDQLRSLRGQVGALFSLSCIIAPIAQPAASQLSSQRWRESIARRPKSLPVPDVEVKGQKEEASAATSVPVNDLKVILSLAREQYLKMIDSTLPSAATCLKDGQETARNSGFQTISQQPSDWPERSVLHNIENLQRRRQKRKFGLLGPGSSDSLLGPKDSQKGSSALLDAKELLKHFTPDGLPTGELQPLAINRGNNVFQLSPDLSPRRVSQMPFSKASASHYHGIEFCLDNQRSLDRDQAFVRLQSRLIRHETQTTCSKEPCALPFALSPAPSPAVMSEPGSVPDGETLQNADVARLKRRSWDTDVIGSYPRKRLVKSESSDSLCSQSSGSSGTHPAIRSLRQQPSRSQSTSTPIGSSHSSSTRRTSSSLVTVPPADKSKPQQQRTHHVATEDKLCKEFYAS</sequence>
<dbReference type="GO" id="GO:0031396">
    <property type="term" value="P:regulation of protein ubiquitination"/>
    <property type="evidence" value="ECO:0007669"/>
    <property type="project" value="InterPro"/>
</dbReference>
<feature type="compositionally biased region" description="Low complexity" evidence="1">
    <location>
        <begin position="635"/>
        <end position="646"/>
    </location>
</feature>
<dbReference type="InterPro" id="IPR039061">
    <property type="entry name" value="MTBP"/>
</dbReference>
<comment type="caution">
    <text evidence="5">The sequence shown here is derived from an EMBL/GenBank/DDBJ whole genome shotgun (WGS) entry which is preliminary data.</text>
</comment>
<keyword evidence="6" id="KW-1185">Reference proteome</keyword>
<dbReference type="Pfam" id="PF14919">
    <property type="entry name" value="MTBP_mid"/>
    <property type="match status" value="1"/>
</dbReference>
<dbReference type="EMBL" id="BRZM01000025">
    <property type="protein sequence ID" value="GLD56504.1"/>
    <property type="molecule type" value="Genomic_DNA"/>
</dbReference>
<evidence type="ECO:0000259" key="3">
    <source>
        <dbReference type="Pfam" id="PF14919"/>
    </source>
</evidence>